<proteinExistence type="inferred from homology"/>
<dbReference type="InterPro" id="IPR001753">
    <property type="entry name" value="Enoyl-CoA_hydra/iso"/>
</dbReference>
<protein>
    <submittedName>
        <fullName evidence="3">Uncharacterized protein</fullName>
    </submittedName>
</protein>
<evidence type="ECO:0000256" key="2">
    <source>
        <dbReference type="RuleBase" id="RU003707"/>
    </source>
</evidence>
<dbReference type="CDD" id="cd06558">
    <property type="entry name" value="crotonase-like"/>
    <property type="match status" value="1"/>
</dbReference>
<dbReference type="PANTHER" id="PTHR42964">
    <property type="entry name" value="ENOYL-COA HYDRATASE"/>
    <property type="match status" value="1"/>
</dbReference>
<reference evidence="3" key="1">
    <citation type="submission" date="2021-01" db="EMBL/GenBank/DDBJ databases">
        <authorList>
            <person name="Corre E."/>
            <person name="Pelletier E."/>
            <person name="Niang G."/>
            <person name="Scheremetjew M."/>
            <person name="Finn R."/>
            <person name="Kale V."/>
            <person name="Holt S."/>
            <person name="Cochrane G."/>
            <person name="Meng A."/>
            <person name="Brown T."/>
            <person name="Cohen L."/>
        </authorList>
    </citation>
    <scope>NUCLEOTIDE SEQUENCE</scope>
    <source>
        <strain evidence="3">GSBS06</strain>
    </source>
</reference>
<sequence>MLALLRHSRCFVQNKVNVRLQNQWRSFTTTKEENENCVLLEVSDYFATVTLNRPKVHNAMSETVIASLKDRLDEVAALVDSKKGKENSTGIRALFLKSKGKNFSAGADLDYMKRLGGFPFEKNVEDAMQLSSMFNTLATLEVPTVAVVQGAAYGGALGLISACDIAVAETRSTFCFSEVKLGLIPATIGPFVIERIGATQCKRFFLTAEVFDAAKATSIGLVHEHTEDLFSLEEKLKNSFCQNSPSGMNASKYLINEVARRINSSGINEQLRILTAELLARQRGSTEAREGLASFLNKTKPSYNKS</sequence>
<evidence type="ECO:0000256" key="1">
    <source>
        <dbReference type="ARBA" id="ARBA00005254"/>
    </source>
</evidence>
<evidence type="ECO:0000313" key="3">
    <source>
        <dbReference type="EMBL" id="CAE0439001.1"/>
    </source>
</evidence>
<dbReference type="InterPro" id="IPR029045">
    <property type="entry name" value="ClpP/crotonase-like_dom_sf"/>
</dbReference>
<dbReference type="InterPro" id="IPR051683">
    <property type="entry name" value="Enoyl-CoA_Hydratase/Isomerase"/>
</dbReference>
<dbReference type="EMBL" id="HBIN01012270">
    <property type="protein sequence ID" value="CAE0439001.1"/>
    <property type="molecule type" value="Transcribed_RNA"/>
</dbReference>
<dbReference type="InterPro" id="IPR018376">
    <property type="entry name" value="Enoyl-CoA_hyd/isom_CS"/>
</dbReference>
<comment type="similarity">
    <text evidence="1 2">Belongs to the enoyl-CoA hydratase/isomerase family.</text>
</comment>
<dbReference type="Gene3D" id="3.90.226.10">
    <property type="entry name" value="2-enoyl-CoA Hydratase, Chain A, domain 1"/>
    <property type="match status" value="1"/>
</dbReference>
<dbReference type="PROSITE" id="PS00166">
    <property type="entry name" value="ENOYL_COA_HYDRATASE"/>
    <property type="match status" value="1"/>
</dbReference>
<dbReference type="PANTHER" id="PTHR42964:SF1">
    <property type="entry name" value="POLYKETIDE BIOSYNTHESIS ENOYL-COA HYDRATASE PKSH-RELATED"/>
    <property type="match status" value="1"/>
</dbReference>
<dbReference type="SUPFAM" id="SSF52096">
    <property type="entry name" value="ClpP/crotonase"/>
    <property type="match status" value="1"/>
</dbReference>
<dbReference type="AlphaFoldDB" id="A0A7S3PHP1"/>
<gene>
    <name evidence="3" type="ORF">ASTO00021_LOCUS9225</name>
</gene>
<name>A0A7S3PHP1_9STRA</name>
<dbReference type="GO" id="GO:0003824">
    <property type="term" value="F:catalytic activity"/>
    <property type="evidence" value="ECO:0007669"/>
    <property type="project" value="InterPro"/>
</dbReference>
<organism evidence="3">
    <name type="scientific">Aplanochytrium stocchinoi</name>
    <dbReference type="NCBI Taxonomy" id="215587"/>
    <lineage>
        <taxon>Eukaryota</taxon>
        <taxon>Sar</taxon>
        <taxon>Stramenopiles</taxon>
        <taxon>Bigyra</taxon>
        <taxon>Labyrinthulomycetes</taxon>
        <taxon>Thraustochytrida</taxon>
        <taxon>Thraustochytriidae</taxon>
        <taxon>Aplanochytrium</taxon>
    </lineage>
</organism>
<dbReference type="InterPro" id="IPR014748">
    <property type="entry name" value="Enoyl-CoA_hydra_C"/>
</dbReference>
<dbReference type="Gene3D" id="1.10.12.10">
    <property type="entry name" value="Lyase 2-enoyl-coa Hydratase, Chain A, domain 2"/>
    <property type="match status" value="1"/>
</dbReference>
<accession>A0A7S3PHP1</accession>
<dbReference type="Pfam" id="PF00378">
    <property type="entry name" value="ECH_1"/>
    <property type="match status" value="1"/>
</dbReference>